<feature type="signal peptide" evidence="3">
    <location>
        <begin position="1"/>
        <end position="20"/>
    </location>
</feature>
<gene>
    <name evidence="5" type="ORF">PPYR_03761</name>
</gene>
<dbReference type="PROSITE" id="PS50240">
    <property type="entry name" value="TRYPSIN_DOM"/>
    <property type="match status" value="1"/>
</dbReference>
<keyword evidence="6" id="KW-1185">Reference proteome</keyword>
<dbReference type="InterPro" id="IPR041515">
    <property type="entry name" value="PPAF-2-like_Clip"/>
</dbReference>
<sequence>MHRVELVGLLVASLLIGSHSHRFSKGQSSIAYTIVKTFDEISNQNDKLKTIIKSFFGDQSTSTKAPEPAEGECLCTPFYLCNNGEVNRDGSKLFEPRYVIKICKSVNPCKTVGDICCQSLTRSPPLREKDDRISDNYSCGYGSEIPGDYYISDPTTAKFGEYPWTALVLNLKNQYQCVGSLIHPEVVLTTAHCINDSENYIARVGQWNTTGNIEPLAHQNMSVKSIVKHPKFVFDNLIHNAALLFLENPFKLDRNVNTACLADSSTVPYTQLRKSKCAATGWGSDVPKGIYRRAMKKIEFSLISNPLCQNEFRKTRLGKWFQLHQTFLCAFGKNGRDLCYGDGGGPLVCEISRQPLRYLQVGITSWGLGCANNLPSVFTKVTSIKHWIDQEMSARNLDTSYYTPM</sequence>
<dbReference type="InterPro" id="IPR043504">
    <property type="entry name" value="Peptidase_S1_PA_chymotrypsin"/>
</dbReference>
<dbReference type="AlphaFoldDB" id="A0A5N4AW28"/>
<dbReference type="Gene3D" id="2.40.10.10">
    <property type="entry name" value="Trypsin-like serine proteases"/>
    <property type="match status" value="2"/>
</dbReference>
<evidence type="ECO:0000313" key="6">
    <source>
        <dbReference type="Proteomes" id="UP000327044"/>
    </source>
</evidence>
<organism evidence="5 6">
    <name type="scientific">Photinus pyralis</name>
    <name type="common">Common eastern firefly</name>
    <name type="synonym">Lampyris pyralis</name>
    <dbReference type="NCBI Taxonomy" id="7054"/>
    <lineage>
        <taxon>Eukaryota</taxon>
        <taxon>Metazoa</taxon>
        <taxon>Ecdysozoa</taxon>
        <taxon>Arthropoda</taxon>
        <taxon>Hexapoda</taxon>
        <taxon>Insecta</taxon>
        <taxon>Pterygota</taxon>
        <taxon>Neoptera</taxon>
        <taxon>Endopterygota</taxon>
        <taxon>Coleoptera</taxon>
        <taxon>Polyphaga</taxon>
        <taxon>Elateriformia</taxon>
        <taxon>Elateroidea</taxon>
        <taxon>Lampyridae</taxon>
        <taxon>Lampyrinae</taxon>
        <taxon>Photinus</taxon>
    </lineage>
</organism>
<dbReference type="Pfam" id="PF18322">
    <property type="entry name" value="CLIP_1"/>
    <property type="match status" value="1"/>
</dbReference>
<dbReference type="CDD" id="cd00190">
    <property type="entry name" value="Tryp_SPc"/>
    <property type="match status" value="1"/>
</dbReference>
<dbReference type="Pfam" id="PF00089">
    <property type="entry name" value="Trypsin"/>
    <property type="match status" value="1"/>
</dbReference>
<keyword evidence="3" id="KW-0732">Signal</keyword>
<dbReference type="SMART" id="SM00020">
    <property type="entry name" value="Tryp_SPc"/>
    <property type="match status" value="1"/>
</dbReference>
<dbReference type="InterPro" id="IPR001314">
    <property type="entry name" value="Peptidase_S1A"/>
</dbReference>
<accession>A0A5N4AW28</accession>
<evidence type="ECO:0000256" key="3">
    <source>
        <dbReference type="SAM" id="SignalP"/>
    </source>
</evidence>
<dbReference type="PRINTS" id="PR00722">
    <property type="entry name" value="CHYMOTRYPSIN"/>
</dbReference>
<evidence type="ECO:0000256" key="2">
    <source>
        <dbReference type="ARBA" id="ARBA00024195"/>
    </source>
</evidence>
<dbReference type="PANTHER" id="PTHR24256">
    <property type="entry name" value="TRYPTASE-RELATED"/>
    <property type="match status" value="1"/>
</dbReference>
<proteinExistence type="inferred from homology"/>
<keyword evidence="1" id="KW-1015">Disulfide bond</keyword>
<protein>
    <recommendedName>
        <fullName evidence="4">Peptidase S1 domain-containing protein</fullName>
    </recommendedName>
</protein>
<feature type="domain" description="Peptidase S1" evidence="4">
    <location>
        <begin position="145"/>
        <end position="393"/>
    </location>
</feature>
<evidence type="ECO:0000259" key="4">
    <source>
        <dbReference type="PROSITE" id="PS50240"/>
    </source>
</evidence>
<dbReference type="EMBL" id="VVIM01000002">
    <property type="protein sequence ID" value="KAB0801575.1"/>
    <property type="molecule type" value="Genomic_DNA"/>
</dbReference>
<dbReference type="InParanoid" id="A0A5N4AW28"/>
<comment type="similarity">
    <text evidence="2">Belongs to the peptidase S1 family. CLIP subfamily.</text>
</comment>
<dbReference type="InterPro" id="IPR001254">
    <property type="entry name" value="Trypsin_dom"/>
</dbReference>
<dbReference type="GO" id="GO:0006508">
    <property type="term" value="P:proteolysis"/>
    <property type="evidence" value="ECO:0007669"/>
    <property type="project" value="InterPro"/>
</dbReference>
<dbReference type="InterPro" id="IPR051487">
    <property type="entry name" value="Ser/Thr_Proteases_Immune/Dev"/>
</dbReference>
<evidence type="ECO:0000313" key="5">
    <source>
        <dbReference type="EMBL" id="KAB0801575.1"/>
    </source>
</evidence>
<feature type="chain" id="PRO_5024275289" description="Peptidase S1 domain-containing protein" evidence="3">
    <location>
        <begin position="21"/>
        <end position="405"/>
    </location>
</feature>
<name>A0A5N4AW28_PHOPY</name>
<dbReference type="GO" id="GO:0004252">
    <property type="term" value="F:serine-type endopeptidase activity"/>
    <property type="evidence" value="ECO:0007669"/>
    <property type="project" value="InterPro"/>
</dbReference>
<evidence type="ECO:0000256" key="1">
    <source>
        <dbReference type="ARBA" id="ARBA00023157"/>
    </source>
</evidence>
<dbReference type="Proteomes" id="UP000327044">
    <property type="component" value="Unassembled WGS sequence"/>
</dbReference>
<dbReference type="SUPFAM" id="SSF50494">
    <property type="entry name" value="Trypsin-like serine proteases"/>
    <property type="match status" value="1"/>
</dbReference>
<reference evidence="5 6" key="1">
    <citation type="journal article" date="2018" name="Elife">
        <title>Firefly genomes illuminate parallel origins of bioluminescence in beetles.</title>
        <authorList>
            <person name="Fallon T.R."/>
            <person name="Lower S.E."/>
            <person name="Chang C.H."/>
            <person name="Bessho-Uehara M."/>
            <person name="Martin G.J."/>
            <person name="Bewick A.J."/>
            <person name="Behringer M."/>
            <person name="Debat H.J."/>
            <person name="Wong I."/>
            <person name="Day J.C."/>
            <person name="Suvorov A."/>
            <person name="Silva C.J."/>
            <person name="Stanger-Hall K.F."/>
            <person name="Hall D.W."/>
            <person name="Schmitz R.J."/>
            <person name="Nelson D.R."/>
            <person name="Lewis S.M."/>
            <person name="Shigenobu S."/>
            <person name="Bybee S.M."/>
            <person name="Larracuente A.M."/>
            <person name="Oba Y."/>
            <person name="Weng J.K."/>
        </authorList>
    </citation>
    <scope>NUCLEOTIDE SEQUENCE [LARGE SCALE GENOMIC DNA]</scope>
    <source>
        <strain evidence="5">1611_PpyrPB1</strain>
        <tissue evidence="5">Whole body</tissue>
    </source>
</reference>
<comment type="caution">
    <text evidence="5">The sequence shown here is derived from an EMBL/GenBank/DDBJ whole genome shotgun (WGS) entry which is preliminary data.</text>
</comment>
<dbReference type="InterPro" id="IPR009003">
    <property type="entry name" value="Peptidase_S1_PA"/>
</dbReference>